<evidence type="ECO:0008006" key="3">
    <source>
        <dbReference type="Google" id="ProtNLM"/>
    </source>
</evidence>
<evidence type="ECO:0000313" key="2">
    <source>
        <dbReference type="Proteomes" id="UP000437862"/>
    </source>
</evidence>
<gene>
    <name evidence="1" type="ORF">GO485_21350</name>
</gene>
<name>A0ABX6FVH9_9BURK</name>
<sequence length="165" mass="18073">MARLELIIRIFCALSVVSCTKQANQSFEPPELTKQATGRPVAPTVRKPRLVATETTEEVFPHAGNPFAEKSWNRSVEVASSPPLPPPLPTAAKALAPPLPFTYAGKMEQSPGKWTFYLSRGDESFALSKGDTFDNVYRLVDADASRLVIEYLPLSEKQTLPIGAE</sequence>
<accession>A0ABX6FVH9</accession>
<evidence type="ECO:0000313" key="1">
    <source>
        <dbReference type="EMBL" id="QGZ41358.1"/>
    </source>
</evidence>
<dbReference type="Proteomes" id="UP000437862">
    <property type="component" value="Chromosome"/>
</dbReference>
<reference evidence="1 2" key="1">
    <citation type="submission" date="2019-12" db="EMBL/GenBank/DDBJ databases">
        <title>Draft Genome Sequences of Six Type Strains of the Genus Massilia.</title>
        <authorList>
            <person name="Miess H."/>
            <person name="Frediansyah A."/>
            <person name="Goeker M."/>
            <person name="Gross H."/>
        </authorList>
    </citation>
    <scope>NUCLEOTIDE SEQUENCE [LARGE SCALE GENOMIC DNA]</scope>
    <source>
        <strain evidence="1 2">DSM 26639</strain>
    </source>
</reference>
<organism evidence="1 2">
    <name type="scientific">Pseudoduganella flava</name>
    <dbReference type="NCBI Taxonomy" id="871742"/>
    <lineage>
        <taxon>Bacteria</taxon>
        <taxon>Pseudomonadati</taxon>
        <taxon>Pseudomonadota</taxon>
        <taxon>Betaproteobacteria</taxon>
        <taxon>Burkholderiales</taxon>
        <taxon>Oxalobacteraceae</taxon>
        <taxon>Telluria group</taxon>
        <taxon>Pseudoduganella</taxon>
    </lineage>
</organism>
<proteinExistence type="predicted"/>
<dbReference type="EMBL" id="CP046904">
    <property type="protein sequence ID" value="QGZ41358.1"/>
    <property type="molecule type" value="Genomic_DNA"/>
</dbReference>
<keyword evidence="2" id="KW-1185">Reference proteome</keyword>
<dbReference type="RefSeq" id="WP_145872748.1">
    <property type="nucleotide sequence ID" value="NZ_CP046904.1"/>
</dbReference>
<protein>
    <recommendedName>
        <fullName evidence="3">Secretion system X translation initiation factor</fullName>
    </recommendedName>
</protein>